<dbReference type="Pfam" id="PF07369">
    <property type="entry name" value="DUF1488"/>
    <property type="match status" value="1"/>
</dbReference>
<dbReference type="EMBL" id="FO704551">
    <property type="protein sequence ID" value="CDG23138.1"/>
    <property type="molecule type" value="Genomic_DNA"/>
</dbReference>
<reference evidence="1 2" key="1">
    <citation type="submission" date="2013-07" db="EMBL/GenBank/DDBJ databases">
        <authorList>
            <person name="Genoscope - CEA"/>
        </authorList>
    </citation>
    <scope>NUCLEOTIDE SEQUENCE [LARGE SCALE GENOMIC DNA]</scope>
    <source>
        <strain evidence="1 2">G6</strain>
    </source>
</reference>
<dbReference type="STRING" id="1354304.XPG1_3506"/>
<keyword evidence="2" id="KW-1185">Reference proteome</keyword>
<dbReference type="InterPro" id="IPR009962">
    <property type="entry name" value="DUF1488"/>
</dbReference>
<organism evidence="1 2">
    <name type="scientific">Xenorhabdus poinarii G6</name>
    <dbReference type="NCBI Taxonomy" id="1354304"/>
    <lineage>
        <taxon>Bacteria</taxon>
        <taxon>Pseudomonadati</taxon>
        <taxon>Pseudomonadota</taxon>
        <taxon>Gammaproteobacteria</taxon>
        <taxon>Enterobacterales</taxon>
        <taxon>Morganellaceae</taxon>
        <taxon>Xenorhabdus</taxon>
    </lineage>
</organism>
<evidence type="ECO:0000313" key="1">
    <source>
        <dbReference type="EMBL" id="CDG23138.1"/>
    </source>
</evidence>
<dbReference type="SUPFAM" id="SSF160272">
    <property type="entry name" value="Shew3726-like"/>
    <property type="match status" value="1"/>
</dbReference>
<gene>
    <name evidence="1" type="ORF">XPG1_3506</name>
</gene>
<accession>A0A068R7E7</accession>
<dbReference type="Gene3D" id="3.30.160.140">
    <property type="entry name" value="Shew3726-like"/>
    <property type="match status" value="1"/>
</dbReference>
<dbReference type="InterPro" id="IPR036692">
    <property type="entry name" value="Shew3726-like_sf"/>
</dbReference>
<proteinExistence type="predicted"/>
<dbReference type="HOGENOM" id="CLU_190004_1_0_6"/>
<dbReference type="KEGG" id="xpo:XPG1_3506"/>
<evidence type="ECO:0000313" key="2">
    <source>
        <dbReference type="Proteomes" id="UP000032735"/>
    </source>
</evidence>
<evidence type="ECO:0008006" key="3">
    <source>
        <dbReference type="Google" id="ProtNLM"/>
    </source>
</evidence>
<sequence length="92" mass="10818">MTRVNQSIQFPDREEWDEIENKVIFPAMVNGMLVECMISSDEIIGRYGKDHHPLDLFRQHRWDLEEEFETVILSGDDDQLGRYSLLSDCADK</sequence>
<name>A0A068R7E7_9GAMM</name>
<protein>
    <recommendedName>
        <fullName evidence="3">DUF1488 domain-containing protein</fullName>
    </recommendedName>
</protein>
<dbReference type="AlphaFoldDB" id="A0A068R7E7"/>
<dbReference type="Proteomes" id="UP000032735">
    <property type="component" value="Chromosome"/>
</dbReference>